<keyword evidence="2" id="KW-0963">Cytoplasm</keyword>
<evidence type="ECO:0008006" key="9">
    <source>
        <dbReference type="Google" id="ProtNLM"/>
    </source>
</evidence>
<dbReference type="AlphaFoldDB" id="A0ABD0VJQ8"/>
<evidence type="ECO:0000256" key="2">
    <source>
        <dbReference type="ARBA" id="ARBA00022490"/>
    </source>
</evidence>
<name>A0ABD0VJQ8_DENTH</name>
<dbReference type="PANTHER" id="PTHR15660">
    <property type="entry name" value="BRISC AND BRCA1-A COMPLEX MEMBER 1"/>
    <property type="match status" value="1"/>
</dbReference>
<keyword evidence="5" id="KW-0539">Nucleus</keyword>
<comment type="caution">
    <text evidence="7">The sequence shown here is derived from an EMBL/GenBank/DDBJ whole genome shotgun (WGS) entry which is preliminary data.</text>
</comment>
<protein>
    <recommendedName>
        <fullName evidence="9">BRISC and BRCA1-A complex member 1</fullName>
    </recommendedName>
</protein>
<proteinExistence type="predicted"/>
<evidence type="ECO:0000256" key="6">
    <source>
        <dbReference type="SAM" id="Phobius"/>
    </source>
</evidence>
<dbReference type="GO" id="GO:0006281">
    <property type="term" value="P:DNA repair"/>
    <property type="evidence" value="ECO:0007669"/>
    <property type="project" value="UniProtKB-KW"/>
</dbReference>
<comment type="subcellular location">
    <subcellularLocation>
        <location evidence="1">Nucleus</location>
    </subcellularLocation>
</comment>
<sequence length="172" mass="18851">MEAGSQTERSGPPYSLPPFRLQGEDILFCIDIDVESSVEMKVSGVKGRPITRLDSIKQSLLLFVNSKLIMNSDHRFAFAVLGQSVSWLRKDFSNEVGAAMGAVQSLTAAAAAASSYGSADLTQLFRIATQEAKNSRAQGRLLRVASFFTEFILLIFFQLALVVLQLFCYTSV</sequence>
<reference evidence="7 8" key="1">
    <citation type="journal article" date="2024" name="Plant Biotechnol. J.">
        <title>Dendrobium thyrsiflorum genome and its molecular insights into genes involved in important horticultural traits.</title>
        <authorList>
            <person name="Chen B."/>
            <person name="Wang J.Y."/>
            <person name="Zheng P.J."/>
            <person name="Li K.L."/>
            <person name="Liang Y.M."/>
            <person name="Chen X.F."/>
            <person name="Zhang C."/>
            <person name="Zhao X."/>
            <person name="He X."/>
            <person name="Zhang G.Q."/>
            <person name="Liu Z.J."/>
            <person name="Xu Q."/>
        </authorList>
    </citation>
    <scope>NUCLEOTIDE SEQUENCE [LARGE SCALE GENOMIC DNA]</scope>
    <source>
        <strain evidence="7">GZMU011</strain>
    </source>
</reference>
<keyword evidence="6" id="KW-0812">Transmembrane</keyword>
<evidence type="ECO:0000256" key="5">
    <source>
        <dbReference type="ARBA" id="ARBA00023242"/>
    </source>
</evidence>
<keyword evidence="8" id="KW-1185">Reference proteome</keyword>
<dbReference type="GO" id="GO:0005634">
    <property type="term" value="C:nucleus"/>
    <property type="evidence" value="ECO:0007669"/>
    <property type="project" value="UniProtKB-SubCell"/>
</dbReference>
<dbReference type="EMBL" id="JANQDX010000004">
    <property type="protein sequence ID" value="KAL0925214.1"/>
    <property type="molecule type" value="Genomic_DNA"/>
</dbReference>
<dbReference type="Proteomes" id="UP001552299">
    <property type="component" value="Unassembled WGS sequence"/>
</dbReference>
<gene>
    <name evidence="7" type="ORF">M5K25_003531</name>
</gene>
<evidence type="ECO:0000256" key="4">
    <source>
        <dbReference type="ARBA" id="ARBA00023204"/>
    </source>
</evidence>
<dbReference type="InterPro" id="IPR026126">
    <property type="entry name" value="BABAM1"/>
</dbReference>
<keyword evidence="4" id="KW-0234">DNA repair</keyword>
<dbReference type="PANTHER" id="PTHR15660:SF1">
    <property type="entry name" value="BRISC AND BRCA1-A COMPLEX MEMBER 1"/>
    <property type="match status" value="1"/>
</dbReference>
<evidence type="ECO:0000313" key="7">
    <source>
        <dbReference type="EMBL" id="KAL0925214.1"/>
    </source>
</evidence>
<keyword evidence="3" id="KW-0227">DNA damage</keyword>
<evidence type="ECO:0000256" key="3">
    <source>
        <dbReference type="ARBA" id="ARBA00022763"/>
    </source>
</evidence>
<feature type="transmembrane region" description="Helical" evidence="6">
    <location>
        <begin position="141"/>
        <end position="167"/>
    </location>
</feature>
<evidence type="ECO:0000313" key="8">
    <source>
        <dbReference type="Proteomes" id="UP001552299"/>
    </source>
</evidence>
<keyword evidence="6" id="KW-0472">Membrane</keyword>
<accession>A0ABD0VJQ8</accession>
<evidence type="ECO:0000256" key="1">
    <source>
        <dbReference type="ARBA" id="ARBA00004123"/>
    </source>
</evidence>
<keyword evidence="6" id="KW-1133">Transmembrane helix</keyword>
<organism evidence="7 8">
    <name type="scientific">Dendrobium thyrsiflorum</name>
    <name type="common">Pinecone-like raceme dendrobium</name>
    <name type="synonym">Orchid</name>
    <dbReference type="NCBI Taxonomy" id="117978"/>
    <lineage>
        <taxon>Eukaryota</taxon>
        <taxon>Viridiplantae</taxon>
        <taxon>Streptophyta</taxon>
        <taxon>Embryophyta</taxon>
        <taxon>Tracheophyta</taxon>
        <taxon>Spermatophyta</taxon>
        <taxon>Magnoliopsida</taxon>
        <taxon>Liliopsida</taxon>
        <taxon>Asparagales</taxon>
        <taxon>Orchidaceae</taxon>
        <taxon>Epidendroideae</taxon>
        <taxon>Malaxideae</taxon>
        <taxon>Dendrobiinae</taxon>
        <taxon>Dendrobium</taxon>
    </lineage>
</organism>